<keyword evidence="5" id="KW-1185">Reference proteome</keyword>
<dbReference type="InterPro" id="IPR013087">
    <property type="entry name" value="Znf_C2H2_type"/>
</dbReference>
<comment type="caution">
    <text evidence="4">The sequence shown here is derived from an EMBL/GenBank/DDBJ whole genome shotgun (WGS) entry which is preliminary data.</text>
</comment>
<dbReference type="GO" id="GO:0008270">
    <property type="term" value="F:zinc ion binding"/>
    <property type="evidence" value="ECO:0007669"/>
    <property type="project" value="UniProtKB-KW"/>
</dbReference>
<proteinExistence type="predicted"/>
<feature type="domain" description="C2H2-type" evidence="3">
    <location>
        <begin position="221"/>
        <end position="251"/>
    </location>
</feature>
<protein>
    <recommendedName>
        <fullName evidence="3">C2H2-type domain-containing protein</fullName>
    </recommendedName>
</protein>
<dbReference type="EMBL" id="SGPL01000365">
    <property type="protein sequence ID" value="THH13317.1"/>
    <property type="molecule type" value="Genomic_DNA"/>
</dbReference>
<evidence type="ECO:0000256" key="1">
    <source>
        <dbReference type="PROSITE-ProRule" id="PRU00042"/>
    </source>
</evidence>
<keyword evidence="1" id="KW-0862">Zinc</keyword>
<feature type="compositionally biased region" description="Acidic residues" evidence="2">
    <location>
        <begin position="163"/>
        <end position="179"/>
    </location>
</feature>
<evidence type="ECO:0000313" key="5">
    <source>
        <dbReference type="Proteomes" id="UP000310158"/>
    </source>
</evidence>
<accession>A0A4S4LN24</accession>
<reference evidence="4 5" key="1">
    <citation type="submission" date="2019-02" db="EMBL/GenBank/DDBJ databases">
        <title>Genome sequencing of the rare red list fungi Bondarzewia mesenterica.</title>
        <authorList>
            <person name="Buettner E."/>
            <person name="Kellner H."/>
        </authorList>
    </citation>
    <scope>NUCLEOTIDE SEQUENCE [LARGE SCALE GENOMIC DNA]</scope>
    <source>
        <strain evidence="4 5">DSM 108281</strain>
    </source>
</reference>
<evidence type="ECO:0000259" key="3">
    <source>
        <dbReference type="PROSITE" id="PS50157"/>
    </source>
</evidence>
<dbReference type="Proteomes" id="UP000310158">
    <property type="component" value="Unassembled WGS sequence"/>
</dbReference>
<dbReference type="AlphaFoldDB" id="A0A4S4LN24"/>
<keyword evidence="1" id="KW-0479">Metal-binding</keyword>
<name>A0A4S4LN24_9AGAM</name>
<organism evidence="4 5">
    <name type="scientific">Bondarzewia mesenterica</name>
    <dbReference type="NCBI Taxonomy" id="1095465"/>
    <lineage>
        <taxon>Eukaryota</taxon>
        <taxon>Fungi</taxon>
        <taxon>Dikarya</taxon>
        <taxon>Basidiomycota</taxon>
        <taxon>Agaricomycotina</taxon>
        <taxon>Agaricomycetes</taxon>
        <taxon>Russulales</taxon>
        <taxon>Bondarzewiaceae</taxon>
        <taxon>Bondarzewia</taxon>
    </lineage>
</organism>
<evidence type="ECO:0000313" key="4">
    <source>
        <dbReference type="EMBL" id="THH13317.1"/>
    </source>
</evidence>
<gene>
    <name evidence="4" type="ORF">EW146_g6891</name>
</gene>
<sequence length="309" mass="34818">MPFPINYWQSFSPAQPHVAEEYNFIHNLAEYTTMGPDALTRAQTSEHRAYVLPQLTMSVHWVEPAQVFMAVPLATLSTTSEDRLRNEASSIVPRIQELPPSSFMACPRAPAGTDIKFTVGSSSQKPVTEPDVVVARALGTNTPLLDDVTVNRPQFPTVSKYEDSEDEEIDELGDDDDDQIIPDGGSVAQAMTQDADSVDRPSSLMSESRSHRHPSRPLRIHRCIPCDQNFHSSYTLERHLKTTMRHSSASYLCGCGKMYMRIETLRRHACRPGGPCPKFQDSDLIPIHLRQNRTESQSVERLKYWHVVL</sequence>
<feature type="region of interest" description="Disordered" evidence="2">
    <location>
        <begin position="191"/>
        <end position="216"/>
    </location>
</feature>
<evidence type="ECO:0000256" key="2">
    <source>
        <dbReference type="SAM" id="MobiDB-lite"/>
    </source>
</evidence>
<keyword evidence="1" id="KW-0863">Zinc-finger</keyword>
<feature type="region of interest" description="Disordered" evidence="2">
    <location>
        <begin position="156"/>
        <end position="179"/>
    </location>
</feature>
<dbReference type="PROSITE" id="PS50157">
    <property type="entry name" value="ZINC_FINGER_C2H2_2"/>
    <property type="match status" value="1"/>
</dbReference>